<dbReference type="KEGG" id="amt:Amet_4716"/>
<dbReference type="AlphaFoldDB" id="A6TX66"/>
<reference evidence="2" key="1">
    <citation type="journal article" date="2016" name="Genome Announc.">
        <title>Complete genome sequence of Alkaliphilus metalliredigens strain QYMF, an alkaliphilic and metal-reducing bacterium isolated from borax-contaminated leachate ponds.</title>
        <authorList>
            <person name="Hwang C."/>
            <person name="Copeland A."/>
            <person name="Lucas S."/>
            <person name="Lapidus A."/>
            <person name="Barry K."/>
            <person name="Detter J.C."/>
            <person name="Glavina Del Rio T."/>
            <person name="Hammon N."/>
            <person name="Israni S."/>
            <person name="Dalin E."/>
            <person name="Tice H."/>
            <person name="Pitluck S."/>
            <person name="Chertkov O."/>
            <person name="Brettin T."/>
            <person name="Bruce D."/>
            <person name="Han C."/>
            <person name="Schmutz J."/>
            <person name="Larimer F."/>
            <person name="Land M.L."/>
            <person name="Hauser L."/>
            <person name="Kyrpides N."/>
            <person name="Mikhailova N."/>
            <person name="Ye Q."/>
            <person name="Zhou J."/>
            <person name="Richardson P."/>
            <person name="Fields M.W."/>
        </authorList>
    </citation>
    <scope>NUCLEOTIDE SEQUENCE [LARGE SCALE GENOMIC DNA]</scope>
    <source>
        <strain evidence="2">QYMF</strain>
    </source>
</reference>
<accession>A6TX66</accession>
<protein>
    <submittedName>
        <fullName evidence="1">Uncharacterized protein</fullName>
    </submittedName>
</protein>
<dbReference type="HOGENOM" id="CLU_2731042_0_0_9"/>
<proteinExistence type="predicted"/>
<dbReference type="Proteomes" id="UP000001572">
    <property type="component" value="Chromosome"/>
</dbReference>
<evidence type="ECO:0000313" key="2">
    <source>
        <dbReference type="Proteomes" id="UP000001572"/>
    </source>
</evidence>
<dbReference type="EMBL" id="CP000724">
    <property type="protein sequence ID" value="ABR50784.1"/>
    <property type="molecule type" value="Genomic_DNA"/>
</dbReference>
<organism evidence="1 2">
    <name type="scientific">Alkaliphilus metalliredigens (strain QYMF)</name>
    <dbReference type="NCBI Taxonomy" id="293826"/>
    <lineage>
        <taxon>Bacteria</taxon>
        <taxon>Bacillati</taxon>
        <taxon>Bacillota</taxon>
        <taxon>Clostridia</taxon>
        <taxon>Peptostreptococcales</taxon>
        <taxon>Natronincolaceae</taxon>
        <taxon>Alkaliphilus</taxon>
    </lineage>
</organism>
<sequence length="71" mass="8184">MGGFKKVKYFLKYVLKLNKMEEKKKPAVIKNAGFMVGSFDGLVSIFFRIGSTDNKAIRERVMLPPPYQMNH</sequence>
<gene>
    <name evidence="1" type="ordered locus">Amet_4716</name>
</gene>
<keyword evidence="2" id="KW-1185">Reference proteome</keyword>
<name>A6TX66_ALKMQ</name>
<evidence type="ECO:0000313" key="1">
    <source>
        <dbReference type="EMBL" id="ABR50784.1"/>
    </source>
</evidence>